<organism evidence="3 4">
    <name type="scientific">Aestuariirhabdus litorea</name>
    <dbReference type="NCBI Taxonomy" id="2528527"/>
    <lineage>
        <taxon>Bacteria</taxon>
        <taxon>Pseudomonadati</taxon>
        <taxon>Pseudomonadota</taxon>
        <taxon>Gammaproteobacteria</taxon>
        <taxon>Oceanospirillales</taxon>
        <taxon>Aestuariirhabdaceae</taxon>
        <taxon>Aestuariirhabdus</taxon>
    </lineage>
</organism>
<evidence type="ECO:0000313" key="4">
    <source>
        <dbReference type="Proteomes" id="UP000280792"/>
    </source>
</evidence>
<feature type="compositionally biased region" description="Low complexity" evidence="1">
    <location>
        <begin position="209"/>
        <end position="230"/>
    </location>
</feature>
<evidence type="ECO:0000256" key="2">
    <source>
        <dbReference type="SAM" id="Phobius"/>
    </source>
</evidence>
<protein>
    <submittedName>
        <fullName evidence="3">Uncharacterized protein</fullName>
    </submittedName>
</protein>
<keyword evidence="2" id="KW-0812">Transmembrane</keyword>
<keyword evidence="2" id="KW-1133">Transmembrane helix</keyword>
<comment type="caution">
    <text evidence="3">The sequence shown here is derived from an EMBL/GenBank/DDBJ whole genome shotgun (WGS) entry which is preliminary data.</text>
</comment>
<reference evidence="3 4" key="2">
    <citation type="submission" date="2018-12" db="EMBL/GenBank/DDBJ databases">
        <title>Simiduia agarivorans gen. nov., sp. nov., a marine, agarolytic bacterium isolated from shallow coastal water from Keelung, Taiwan.</title>
        <authorList>
            <person name="Shieh W.Y."/>
        </authorList>
    </citation>
    <scope>NUCLEOTIDE SEQUENCE [LARGE SCALE GENOMIC DNA]</scope>
    <source>
        <strain evidence="3 4">GTF-13</strain>
    </source>
</reference>
<accession>A0A3P3VL42</accession>
<dbReference type="Proteomes" id="UP000280792">
    <property type="component" value="Unassembled WGS sequence"/>
</dbReference>
<sequence>MREELNTPAHQRIEEEFEEACARLEQLDYSLLSMSRMPTETELADARHYRSIWHSALMVISCVLALCVLGYLPAWLGGISGALLFILAAGYFDGIIPLVPGGNRYTHLLRKRQQLHLQLRDYVRKVEGSYGYLHLLQPLQQLNPNLQRHYFNKLCSLSRKGLLARQISSLENLRLYYEFLLEANNANLIREQLKLKEQMAREAEEMAAPDEGVAAAEPAAQATDDTTNNP</sequence>
<feature type="region of interest" description="Disordered" evidence="1">
    <location>
        <begin position="200"/>
        <end position="230"/>
    </location>
</feature>
<feature type="transmembrane region" description="Helical" evidence="2">
    <location>
        <begin position="82"/>
        <end position="102"/>
    </location>
</feature>
<feature type="transmembrane region" description="Helical" evidence="2">
    <location>
        <begin position="56"/>
        <end position="76"/>
    </location>
</feature>
<evidence type="ECO:0000313" key="3">
    <source>
        <dbReference type="EMBL" id="RRJ83445.1"/>
    </source>
</evidence>
<reference evidence="3 4" key="1">
    <citation type="submission" date="2018-08" db="EMBL/GenBank/DDBJ databases">
        <authorList>
            <person name="Khan S.A."/>
        </authorList>
    </citation>
    <scope>NUCLEOTIDE SEQUENCE [LARGE SCALE GENOMIC DNA]</scope>
    <source>
        <strain evidence="3 4">GTF-13</strain>
    </source>
</reference>
<proteinExistence type="predicted"/>
<dbReference type="EMBL" id="QWEZ01000002">
    <property type="protein sequence ID" value="RRJ83445.1"/>
    <property type="molecule type" value="Genomic_DNA"/>
</dbReference>
<dbReference type="AlphaFoldDB" id="A0A3P3VL42"/>
<name>A0A3P3VL42_9GAMM</name>
<gene>
    <name evidence="3" type="ORF">D0544_16655</name>
</gene>
<keyword evidence="4" id="KW-1185">Reference proteome</keyword>
<keyword evidence="2" id="KW-0472">Membrane</keyword>
<evidence type="ECO:0000256" key="1">
    <source>
        <dbReference type="SAM" id="MobiDB-lite"/>
    </source>
</evidence>